<dbReference type="Proteomes" id="UP000746649">
    <property type="component" value="Unassembled WGS sequence"/>
</dbReference>
<proteinExistence type="predicted"/>
<sequence>MKRTDAIFDMLYLCIIYVLQRYNNKMQPRILAKVTRYMVDCKNYSSSLCQNFELVDEKVEGILQRLQDPGEKEDELGFFKMQ</sequence>
<reference evidence="1 2" key="1">
    <citation type="submission" date="2020-11" db="EMBL/GenBank/DDBJ databases">
        <title>Enhanced detection system for hospital associated transmission using whole genome sequencing surveillance.</title>
        <authorList>
            <person name="Harrison L.H."/>
            <person name="Van Tyne D."/>
            <person name="Marsh J.W."/>
            <person name="Griffith M.P."/>
            <person name="Snyder D.J."/>
            <person name="Cooper V.S."/>
            <person name="Mustapha M."/>
        </authorList>
    </citation>
    <scope>NUCLEOTIDE SEQUENCE [LARGE SCALE GENOMIC DNA]</scope>
    <source>
        <strain evidence="1 2">CB00117</strain>
    </source>
</reference>
<evidence type="ECO:0000313" key="2">
    <source>
        <dbReference type="Proteomes" id="UP000746649"/>
    </source>
</evidence>
<organism evidence="1 2">
    <name type="scientific">Citrobacter sedlakii</name>
    <dbReference type="NCBI Taxonomy" id="67826"/>
    <lineage>
        <taxon>Bacteria</taxon>
        <taxon>Pseudomonadati</taxon>
        <taxon>Pseudomonadota</taxon>
        <taxon>Gammaproteobacteria</taxon>
        <taxon>Enterobacterales</taxon>
        <taxon>Enterobacteriaceae</taxon>
        <taxon>Citrobacter</taxon>
        <taxon>Citrobacter freundii complex</taxon>
    </lineage>
</organism>
<name>A0ABS0ZV53_9ENTR</name>
<evidence type="ECO:0000313" key="1">
    <source>
        <dbReference type="EMBL" id="MBJ8382678.1"/>
    </source>
</evidence>
<keyword evidence="2" id="KW-1185">Reference proteome</keyword>
<dbReference type="RefSeq" id="WP_148365415.1">
    <property type="nucleotide sequence ID" value="NZ_CABLBY010000009.1"/>
</dbReference>
<dbReference type="EMBL" id="JADWND010000008">
    <property type="protein sequence ID" value="MBJ8382678.1"/>
    <property type="molecule type" value="Genomic_DNA"/>
</dbReference>
<accession>A0ABS0ZV53</accession>
<comment type="caution">
    <text evidence="1">The sequence shown here is derived from an EMBL/GenBank/DDBJ whole genome shotgun (WGS) entry which is preliminary data.</text>
</comment>
<protein>
    <submittedName>
        <fullName evidence="1">Uncharacterized protein</fullName>
    </submittedName>
</protein>
<gene>
    <name evidence="1" type="ORF">I6M88_17105</name>
</gene>